<sequence length="35" mass="4080">MDMRDGKMLIRLLEVLSGERLVRISVVFTLFITIN</sequence>
<dbReference type="AlphaFoldDB" id="A0A914R8X5"/>
<evidence type="ECO:0000313" key="1">
    <source>
        <dbReference type="Proteomes" id="UP000887564"/>
    </source>
</evidence>
<reference evidence="2" key="1">
    <citation type="submission" date="2022-11" db="UniProtKB">
        <authorList>
            <consortium name="WormBaseParasite"/>
        </authorList>
    </citation>
    <scope>IDENTIFICATION</scope>
</reference>
<evidence type="ECO:0000313" key="2">
    <source>
        <dbReference type="WBParaSite" id="PEQ_0000115001-mRNA-1"/>
    </source>
</evidence>
<dbReference type="Proteomes" id="UP000887564">
    <property type="component" value="Unplaced"/>
</dbReference>
<dbReference type="SUPFAM" id="SSF47576">
    <property type="entry name" value="Calponin-homology domain, CH-domain"/>
    <property type="match status" value="1"/>
</dbReference>
<name>A0A914R8X5_PAREQ</name>
<keyword evidence="1" id="KW-1185">Reference proteome</keyword>
<accession>A0A914R8X5</accession>
<organism evidence="1 2">
    <name type="scientific">Parascaris equorum</name>
    <name type="common">Equine roundworm</name>
    <dbReference type="NCBI Taxonomy" id="6256"/>
    <lineage>
        <taxon>Eukaryota</taxon>
        <taxon>Metazoa</taxon>
        <taxon>Ecdysozoa</taxon>
        <taxon>Nematoda</taxon>
        <taxon>Chromadorea</taxon>
        <taxon>Rhabditida</taxon>
        <taxon>Spirurina</taxon>
        <taxon>Ascaridomorpha</taxon>
        <taxon>Ascaridoidea</taxon>
        <taxon>Ascarididae</taxon>
        <taxon>Parascaris</taxon>
    </lineage>
</organism>
<dbReference type="InterPro" id="IPR036872">
    <property type="entry name" value="CH_dom_sf"/>
</dbReference>
<dbReference type="WBParaSite" id="PEQ_0000115001-mRNA-1">
    <property type="protein sequence ID" value="PEQ_0000115001-mRNA-1"/>
    <property type="gene ID" value="PEQ_0000115001"/>
</dbReference>
<proteinExistence type="predicted"/>
<protein>
    <submittedName>
        <fullName evidence="2">Uncharacterized protein</fullName>
    </submittedName>
</protein>